<feature type="compositionally biased region" description="Acidic residues" evidence="1">
    <location>
        <begin position="500"/>
        <end position="511"/>
    </location>
</feature>
<dbReference type="PANTHER" id="PTHR35505:SF5">
    <property type="entry name" value="SUBSTRATE CARRIER FAMILY PROTEIN"/>
    <property type="match status" value="1"/>
</dbReference>
<dbReference type="PANTHER" id="PTHR35505">
    <property type="entry name" value="OS01G0600300 PROTEIN"/>
    <property type="match status" value="1"/>
</dbReference>
<accession>A0AAN9E3E0</accession>
<keyword evidence="3" id="KW-1185">Reference proteome</keyword>
<evidence type="ECO:0000256" key="1">
    <source>
        <dbReference type="SAM" id="MobiDB-lite"/>
    </source>
</evidence>
<protein>
    <submittedName>
        <fullName evidence="2">Uncharacterized protein</fullName>
    </submittedName>
</protein>
<reference evidence="2 3" key="1">
    <citation type="submission" date="2024-01" db="EMBL/GenBank/DDBJ databases">
        <title>The genomes of 5 underutilized Papilionoideae crops provide insights into root nodulation and disease resistanc.</title>
        <authorList>
            <person name="Yuan L."/>
        </authorList>
    </citation>
    <scope>NUCLEOTIDE SEQUENCE [LARGE SCALE GENOMIC DNA]</scope>
    <source>
        <strain evidence="2">ZHUSHIDOU_FW_LH</strain>
        <tissue evidence="2">Leaf</tissue>
    </source>
</reference>
<organism evidence="2 3">
    <name type="scientific">Crotalaria pallida</name>
    <name type="common">Smooth rattlebox</name>
    <name type="synonym">Crotalaria striata</name>
    <dbReference type="NCBI Taxonomy" id="3830"/>
    <lineage>
        <taxon>Eukaryota</taxon>
        <taxon>Viridiplantae</taxon>
        <taxon>Streptophyta</taxon>
        <taxon>Embryophyta</taxon>
        <taxon>Tracheophyta</taxon>
        <taxon>Spermatophyta</taxon>
        <taxon>Magnoliopsida</taxon>
        <taxon>eudicotyledons</taxon>
        <taxon>Gunneridae</taxon>
        <taxon>Pentapetalae</taxon>
        <taxon>rosids</taxon>
        <taxon>fabids</taxon>
        <taxon>Fabales</taxon>
        <taxon>Fabaceae</taxon>
        <taxon>Papilionoideae</taxon>
        <taxon>50 kb inversion clade</taxon>
        <taxon>genistoids sensu lato</taxon>
        <taxon>core genistoids</taxon>
        <taxon>Crotalarieae</taxon>
        <taxon>Crotalaria</taxon>
    </lineage>
</organism>
<sequence length="511" mass="56340">MEITTSANSSNLTPLVTENYTLKLKQSIQDLLSENQKQFPDFSLFIDAFHELMHANVDPPFEVIWVYAAITFRSRKSEKADSLDRVLAAKDLFQLLLSASSGSVDASKSIALLAPLVFELHNVFKELSGSDLRLKREKKAMREVKSLVGVVLSYIGVCCCQISYEDENDSGLNLSLPFNDLACVWVNSNDGFGSLLPLVSRDVCSWLCIAREFDVAYLSGAVIMEVFLLNLCLSLHLEKTPRDDGLDMNLKAWAVGSISTFQNIYFVEILLRAALETPLPMDAILKPEDEILLRKIVFDAVLLVDYPFCYSNTKHFGSLTLTKLVVTHEAVEHFRGLGDQNRAISYTRAFSASNTPSQIIKRVTSLNGLDEKSGRTNGSSPRALISWLLSLENRGISVFVDDILKNHAKSGLGVSQAEQPAGDSEGKIADDDLFYIDNIAEDGEEDKQNERISYAFVAAAQTMKLTEDGNRKRKGISNENSYPVKARTSAAASNSSSGESEVDDPVSDSDA</sequence>
<dbReference type="EMBL" id="JAYWIO010000008">
    <property type="protein sequence ID" value="KAK7245514.1"/>
    <property type="molecule type" value="Genomic_DNA"/>
</dbReference>
<evidence type="ECO:0000313" key="2">
    <source>
        <dbReference type="EMBL" id="KAK7245514.1"/>
    </source>
</evidence>
<comment type="caution">
    <text evidence="2">The sequence shown here is derived from an EMBL/GenBank/DDBJ whole genome shotgun (WGS) entry which is preliminary data.</text>
</comment>
<feature type="compositionally biased region" description="Low complexity" evidence="1">
    <location>
        <begin position="489"/>
        <end position="499"/>
    </location>
</feature>
<feature type="region of interest" description="Disordered" evidence="1">
    <location>
        <begin position="467"/>
        <end position="511"/>
    </location>
</feature>
<dbReference type="Proteomes" id="UP001372338">
    <property type="component" value="Unassembled WGS sequence"/>
</dbReference>
<dbReference type="AlphaFoldDB" id="A0AAN9E3E0"/>
<proteinExistence type="predicted"/>
<gene>
    <name evidence="2" type="ORF">RIF29_40360</name>
</gene>
<name>A0AAN9E3E0_CROPI</name>
<evidence type="ECO:0000313" key="3">
    <source>
        <dbReference type="Proteomes" id="UP001372338"/>
    </source>
</evidence>